<dbReference type="STRING" id="1095629.A0A0C9Y7X3"/>
<keyword evidence="7" id="KW-0862">Zinc</keyword>
<evidence type="ECO:0000256" key="7">
    <source>
        <dbReference type="ARBA" id="ARBA00022833"/>
    </source>
</evidence>
<name>A0A0C9Y7X3_9AGAR</name>
<evidence type="ECO:0000313" key="15">
    <source>
        <dbReference type="EMBL" id="KIK10119.1"/>
    </source>
</evidence>
<protein>
    <recommendedName>
        <fullName evidence="3 12">Histone acetyltransferase</fullName>
        <ecNumber evidence="3 12">2.3.1.48</ecNumber>
    </recommendedName>
</protein>
<evidence type="ECO:0000256" key="8">
    <source>
        <dbReference type="ARBA" id="ARBA00022853"/>
    </source>
</evidence>
<proteinExistence type="inferred from homology"/>
<dbReference type="InterPro" id="IPR040706">
    <property type="entry name" value="Zf-MYST"/>
</dbReference>
<reference evidence="15 16" key="1">
    <citation type="submission" date="2014-04" db="EMBL/GenBank/DDBJ databases">
        <authorList>
            <consortium name="DOE Joint Genome Institute"/>
            <person name="Kuo A."/>
            <person name="Kohler A."/>
            <person name="Nagy L.G."/>
            <person name="Floudas D."/>
            <person name="Copeland A."/>
            <person name="Barry K.W."/>
            <person name="Cichocki N."/>
            <person name="Veneault-Fourrey C."/>
            <person name="LaButti K."/>
            <person name="Lindquist E.A."/>
            <person name="Lipzen A."/>
            <person name="Lundell T."/>
            <person name="Morin E."/>
            <person name="Murat C."/>
            <person name="Sun H."/>
            <person name="Tunlid A."/>
            <person name="Henrissat B."/>
            <person name="Grigoriev I.V."/>
            <person name="Hibbett D.S."/>
            <person name="Martin F."/>
            <person name="Nordberg H.P."/>
            <person name="Cantor M.N."/>
            <person name="Hua S.X."/>
        </authorList>
    </citation>
    <scope>NUCLEOTIDE SEQUENCE [LARGE SCALE GENOMIC DNA]</scope>
    <source>
        <strain evidence="15 16">LaAM-08-1</strain>
    </source>
</reference>
<dbReference type="GO" id="GO:0003682">
    <property type="term" value="F:chromatin binding"/>
    <property type="evidence" value="ECO:0007669"/>
    <property type="project" value="TreeGrafter"/>
</dbReference>
<dbReference type="PANTHER" id="PTHR10615">
    <property type="entry name" value="HISTONE ACETYLTRANSFERASE"/>
    <property type="match status" value="1"/>
</dbReference>
<dbReference type="GO" id="GO:0004402">
    <property type="term" value="F:histone acetyltransferase activity"/>
    <property type="evidence" value="ECO:0007669"/>
    <property type="project" value="InterPro"/>
</dbReference>
<evidence type="ECO:0000256" key="3">
    <source>
        <dbReference type="ARBA" id="ARBA00013184"/>
    </source>
</evidence>
<organism evidence="15 16">
    <name type="scientific">Laccaria amethystina LaAM-08-1</name>
    <dbReference type="NCBI Taxonomy" id="1095629"/>
    <lineage>
        <taxon>Eukaryota</taxon>
        <taxon>Fungi</taxon>
        <taxon>Dikarya</taxon>
        <taxon>Basidiomycota</taxon>
        <taxon>Agaricomycotina</taxon>
        <taxon>Agaricomycetes</taxon>
        <taxon>Agaricomycetidae</taxon>
        <taxon>Agaricales</taxon>
        <taxon>Agaricineae</taxon>
        <taxon>Hydnangiaceae</taxon>
        <taxon>Laccaria</taxon>
    </lineage>
</organism>
<dbReference type="GO" id="GO:0031507">
    <property type="term" value="P:heterochromatin formation"/>
    <property type="evidence" value="ECO:0007669"/>
    <property type="project" value="UniProtKB-ARBA"/>
</dbReference>
<dbReference type="Pfam" id="PF01853">
    <property type="entry name" value="MOZ_SAS"/>
    <property type="match status" value="1"/>
</dbReference>
<evidence type="ECO:0000256" key="10">
    <source>
        <dbReference type="ARBA" id="ARBA00023242"/>
    </source>
</evidence>
<keyword evidence="9" id="KW-0007">Acetylation</keyword>
<dbReference type="GO" id="GO:0008270">
    <property type="term" value="F:zinc ion binding"/>
    <property type="evidence" value="ECO:0007669"/>
    <property type="project" value="UniProtKB-KW"/>
</dbReference>
<feature type="domain" description="MYST-type HAT" evidence="14">
    <location>
        <begin position="26"/>
        <end position="239"/>
    </location>
</feature>
<evidence type="ECO:0000259" key="14">
    <source>
        <dbReference type="PROSITE" id="PS51726"/>
    </source>
</evidence>
<gene>
    <name evidence="15" type="ORF">K443DRAFT_81607</name>
</gene>
<dbReference type="Gene3D" id="1.10.10.10">
    <property type="entry name" value="Winged helix-like DNA-binding domain superfamily/Winged helix DNA-binding domain"/>
    <property type="match status" value="1"/>
</dbReference>
<dbReference type="OrthoDB" id="787137at2759"/>
<dbReference type="PANTHER" id="PTHR10615:SF161">
    <property type="entry name" value="HISTONE ACETYLTRANSFERASE KAT7"/>
    <property type="match status" value="1"/>
</dbReference>
<dbReference type="FunFam" id="3.40.630.30:FF:000001">
    <property type="entry name" value="Histone acetyltransferase"/>
    <property type="match status" value="1"/>
</dbReference>
<keyword evidence="16" id="KW-1185">Reference proteome</keyword>
<dbReference type="FunFam" id="3.30.60.60:FF:000001">
    <property type="entry name" value="Histone acetyltransferase"/>
    <property type="match status" value="1"/>
</dbReference>
<reference evidence="16" key="2">
    <citation type="submission" date="2015-01" db="EMBL/GenBank/DDBJ databases">
        <title>Evolutionary Origins and Diversification of the Mycorrhizal Mutualists.</title>
        <authorList>
            <consortium name="DOE Joint Genome Institute"/>
            <consortium name="Mycorrhizal Genomics Consortium"/>
            <person name="Kohler A."/>
            <person name="Kuo A."/>
            <person name="Nagy L.G."/>
            <person name="Floudas D."/>
            <person name="Copeland A."/>
            <person name="Barry K.W."/>
            <person name="Cichocki N."/>
            <person name="Veneault-Fourrey C."/>
            <person name="LaButti K."/>
            <person name="Lindquist E.A."/>
            <person name="Lipzen A."/>
            <person name="Lundell T."/>
            <person name="Morin E."/>
            <person name="Murat C."/>
            <person name="Riley R."/>
            <person name="Ohm R."/>
            <person name="Sun H."/>
            <person name="Tunlid A."/>
            <person name="Henrissat B."/>
            <person name="Grigoriev I.V."/>
            <person name="Hibbett D.S."/>
            <person name="Martin F."/>
        </authorList>
    </citation>
    <scope>NUCLEOTIDE SEQUENCE [LARGE SCALE GENOMIC DNA]</scope>
    <source>
        <strain evidence="16">LaAM-08-1</strain>
    </source>
</reference>
<dbReference type="EC" id="2.3.1.48" evidence="3 12"/>
<dbReference type="EMBL" id="KN838536">
    <property type="protein sequence ID" value="KIK10119.1"/>
    <property type="molecule type" value="Genomic_DNA"/>
</dbReference>
<dbReference type="GO" id="GO:0005634">
    <property type="term" value="C:nucleus"/>
    <property type="evidence" value="ECO:0007669"/>
    <property type="project" value="UniProtKB-SubCell"/>
</dbReference>
<evidence type="ECO:0000256" key="2">
    <source>
        <dbReference type="ARBA" id="ARBA00010107"/>
    </source>
</evidence>
<dbReference type="GO" id="GO:1990467">
    <property type="term" value="C:NuA3a histone acetyltransferase complex"/>
    <property type="evidence" value="ECO:0007669"/>
    <property type="project" value="TreeGrafter"/>
</dbReference>
<dbReference type="SUPFAM" id="SSF55729">
    <property type="entry name" value="Acyl-CoA N-acyltransferases (Nat)"/>
    <property type="match status" value="1"/>
</dbReference>
<feature type="non-terminal residue" evidence="15">
    <location>
        <position position="239"/>
    </location>
</feature>
<keyword evidence="10 12" id="KW-0539">Nucleus</keyword>
<dbReference type="AlphaFoldDB" id="A0A0C9Y7X3"/>
<keyword evidence="5" id="KW-0479">Metal-binding</keyword>
<dbReference type="HOGENOM" id="CLU_011815_0_3_1"/>
<dbReference type="InterPro" id="IPR036388">
    <property type="entry name" value="WH-like_DNA-bd_sf"/>
</dbReference>
<dbReference type="PROSITE" id="PS51726">
    <property type="entry name" value="MYST_HAT"/>
    <property type="match status" value="1"/>
</dbReference>
<comment type="catalytic activity">
    <reaction evidence="12">
        <text>L-lysyl-[protein] + acetyl-CoA = N(6)-acetyl-L-lysyl-[protein] + CoA + H(+)</text>
        <dbReference type="Rhea" id="RHEA:45948"/>
        <dbReference type="Rhea" id="RHEA-COMP:9752"/>
        <dbReference type="Rhea" id="RHEA-COMP:10731"/>
        <dbReference type="ChEBI" id="CHEBI:15378"/>
        <dbReference type="ChEBI" id="CHEBI:29969"/>
        <dbReference type="ChEBI" id="CHEBI:57287"/>
        <dbReference type="ChEBI" id="CHEBI:57288"/>
        <dbReference type="ChEBI" id="CHEBI:61930"/>
        <dbReference type="EC" id="2.3.1.48"/>
    </reaction>
</comment>
<dbReference type="Pfam" id="PF17772">
    <property type="entry name" value="zf-MYST"/>
    <property type="match status" value="1"/>
</dbReference>
<dbReference type="GO" id="GO:0003712">
    <property type="term" value="F:transcription coregulator activity"/>
    <property type="evidence" value="ECO:0007669"/>
    <property type="project" value="TreeGrafter"/>
</dbReference>
<dbReference type="Proteomes" id="UP000054477">
    <property type="component" value="Unassembled WGS sequence"/>
</dbReference>
<comment type="similarity">
    <text evidence="2 12">Belongs to the MYST (SAS/MOZ) family.</text>
</comment>
<dbReference type="InterPro" id="IPR050603">
    <property type="entry name" value="MYST_HAT"/>
</dbReference>
<keyword evidence="6" id="KW-0863">Zinc-finger</keyword>
<keyword evidence="4" id="KW-0808">Transferase</keyword>
<evidence type="ECO:0000256" key="1">
    <source>
        <dbReference type="ARBA" id="ARBA00004123"/>
    </source>
</evidence>
<comment type="subcellular location">
    <subcellularLocation>
        <location evidence="1 12">Nucleus</location>
    </subcellularLocation>
</comment>
<evidence type="ECO:0000256" key="6">
    <source>
        <dbReference type="ARBA" id="ARBA00022771"/>
    </source>
</evidence>
<sequence>LASTPLGLSASPGPSTPGGPLTKIDPAVLRIRTIRFGQYDIKTWYDAPFPEEYASIPDGRLWICEFCLKYMKSRFGASRHRMKCKARHPPGDEIYRDGAISIFEVDGRRNKIYCQNLCLLSKMFLDHKSLFYDVEPFLFYVITEVDEFGARFVGYFSKEKRSPKDYNVSCIMTLPVRQRQGWGNLLIDFSYLLSKKEQRLGSPEKPLSSLGALGYKNYWTLAVYRYLESAPEKIRLEGK</sequence>
<dbReference type="InterPro" id="IPR016181">
    <property type="entry name" value="Acyl_CoA_acyltransferase"/>
</dbReference>
<evidence type="ECO:0000313" key="16">
    <source>
        <dbReference type="Proteomes" id="UP000054477"/>
    </source>
</evidence>
<dbReference type="GO" id="GO:0006357">
    <property type="term" value="P:regulation of transcription by RNA polymerase II"/>
    <property type="evidence" value="ECO:0007669"/>
    <property type="project" value="TreeGrafter"/>
</dbReference>
<evidence type="ECO:0000256" key="13">
    <source>
        <dbReference type="SAM" id="MobiDB-lite"/>
    </source>
</evidence>
<feature type="region of interest" description="Disordered" evidence="13">
    <location>
        <begin position="1"/>
        <end position="22"/>
    </location>
</feature>
<evidence type="ECO:0000256" key="12">
    <source>
        <dbReference type="RuleBase" id="RU361211"/>
    </source>
</evidence>
<feature type="active site" description="Proton donor/acceptor" evidence="11">
    <location>
        <position position="204"/>
    </location>
</feature>
<evidence type="ECO:0000256" key="9">
    <source>
        <dbReference type="ARBA" id="ARBA00022990"/>
    </source>
</evidence>
<dbReference type="InterPro" id="IPR002717">
    <property type="entry name" value="HAT_MYST-type"/>
</dbReference>
<dbReference type="Gene3D" id="3.30.60.60">
    <property type="entry name" value="N-acetyl transferase-like"/>
    <property type="match status" value="1"/>
</dbReference>
<keyword evidence="8" id="KW-0156">Chromatin regulator</keyword>
<dbReference type="Gene3D" id="3.40.630.30">
    <property type="match status" value="1"/>
</dbReference>
<evidence type="ECO:0000256" key="11">
    <source>
        <dbReference type="PIRSR" id="PIRSR602717-51"/>
    </source>
</evidence>
<evidence type="ECO:0000256" key="4">
    <source>
        <dbReference type="ARBA" id="ARBA00022679"/>
    </source>
</evidence>
<evidence type="ECO:0000256" key="5">
    <source>
        <dbReference type="ARBA" id="ARBA00022723"/>
    </source>
</evidence>
<accession>A0A0C9Y7X3</accession>